<organism evidence="2 3">
    <name type="scientific">Nonomuraea monospora</name>
    <dbReference type="NCBI Taxonomy" id="568818"/>
    <lineage>
        <taxon>Bacteria</taxon>
        <taxon>Bacillati</taxon>
        <taxon>Actinomycetota</taxon>
        <taxon>Actinomycetes</taxon>
        <taxon>Streptosporangiales</taxon>
        <taxon>Streptosporangiaceae</taxon>
        <taxon>Nonomuraea</taxon>
    </lineage>
</organism>
<evidence type="ECO:0000313" key="3">
    <source>
        <dbReference type="Proteomes" id="UP001499843"/>
    </source>
</evidence>
<protein>
    <recommendedName>
        <fullName evidence="4">SRPBCC family protein</fullName>
    </recommendedName>
</protein>
<evidence type="ECO:0000256" key="1">
    <source>
        <dbReference type="SAM" id="MobiDB-lite"/>
    </source>
</evidence>
<accession>A0ABP5PNI3</accession>
<dbReference type="RefSeq" id="WP_344487436.1">
    <property type="nucleotide sequence ID" value="NZ_BAAAQX010000028.1"/>
</dbReference>
<name>A0ABP5PNI3_9ACTN</name>
<dbReference type="EMBL" id="BAAAQX010000028">
    <property type="protein sequence ID" value="GAA2212691.1"/>
    <property type="molecule type" value="Genomic_DNA"/>
</dbReference>
<evidence type="ECO:0008006" key="4">
    <source>
        <dbReference type="Google" id="ProtNLM"/>
    </source>
</evidence>
<feature type="region of interest" description="Disordered" evidence="1">
    <location>
        <begin position="195"/>
        <end position="253"/>
    </location>
</feature>
<gene>
    <name evidence="2" type="ORF">GCM10009850_081530</name>
</gene>
<sequence length="253" mass="27601">MRLYVEILIKADLEALWQATQNPARHQRWDLRFGRIERLTAQRFRYSTLGVSGIGVHTGDRHAADGSCTSALRFGSAHPLSPIRAGAGYWRYLPTAAGVRFLTSYDYRPHVLPPRLMWWATAWSFDRLRLWLETGRPPARTLLQALAEAVGRTAAAALTAWLFGPLPALAVAALTVALPPLPGTPAARRCLRHPIEHPNRHPARAPLRHPIEQPRERPPCPRSSSARSAPTSAASTPSSSAASASASTAAKPA</sequence>
<evidence type="ECO:0000313" key="2">
    <source>
        <dbReference type="EMBL" id="GAA2212691.1"/>
    </source>
</evidence>
<dbReference type="Proteomes" id="UP001499843">
    <property type="component" value="Unassembled WGS sequence"/>
</dbReference>
<keyword evidence="3" id="KW-1185">Reference proteome</keyword>
<comment type="caution">
    <text evidence="2">The sequence shown here is derived from an EMBL/GenBank/DDBJ whole genome shotgun (WGS) entry which is preliminary data.</text>
</comment>
<dbReference type="SUPFAM" id="SSF55961">
    <property type="entry name" value="Bet v1-like"/>
    <property type="match status" value="1"/>
</dbReference>
<feature type="compositionally biased region" description="Basic and acidic residues" evidence="1">
    <location>
        <begin position="209"/>
        <end position="219"/>
    </location>
</feature>
<feature type="compositionally biased region" description="Low complexity" evidence="1">
    <location>
        <begin position="222"/>
        <end position="253"/>
    </location>
</feature>
<proteinExistence type="predicted"/>
<reference evidence="3" key="1">
    <citation type="journal article" date="2019" name="Int. J. Syst. Evol. Microbiol.">
        <title>The Global Catalogue of Microorganisms (GCM) 10K type strain sequencing project: providing services to taxonomists for standard genome sequencing and annotation.</title>
        <authorList>
            <consortium name="The Broad Institute Genomics Platform"/>
            <consortium name="The Broad Institute Genome Sequencing Center for Infectious Disease"/>
            <person name="Wu L."/>
            <person name="Ma J."/>
        </authorList>
    </citation>
    <scope>NUCLEOTIDE SEQUENCE [LARGE SCALE GENOMIC DNA]</scope>
    <source>
        <strain evidence="3">JCM 16114</strain>
    </source>
</reference>